<reference evidence="6" key="1">
    <citation type="submission" date="2020-10" db="EMBL/GenBank/DDBJ databases">
        <authorList>
            <person name="Gilroy R."/>
        </authorList>
    </citation>
    <scope>NUCLEOTIDE SEQUENCE</scope>
    <source>
        <strain evidence="6">CHK123-3438</strain>
    </source>
</reference>
<reference evidence="6" key="2">
    <citation type="journal article" date="2021" name="PeerJ">
        <title>Extensive microbial diversity within the chicken gut microbiome revealed by metagenomics and culture.</title>
        <authorList>
            <person name="Gilroy R."/>
            <person name="Ravi A."/>
            <person name="Getino M."/>
            <person name="Pursley I."/>
            <person name="Horton D.L."/>
            <person name="Alikhan N.F."/>
            <person name="Baker D."/>
            <person name="Gharbi K."/>
            <person name="Hall N."/>
            <person name="Watson M."/>
            <person name="Adriaenssens E.M."/>
            <person name="Foster-Nyarko E."/>
            <person name="Jarju S."/>
            <person name="Secka A."/>
            <person name="Antonio M."/>
            <person name="Oren A."/>
            <person name="Chaudhuri R.R."/>
            <person name="La Ragione R."/>
            <person name="Hildebrand F."/>
            <person name="Pallen M.J."/>
        </authorList>
    </citation>
    <scope>NUCLEOTIDE SEQUENCE</scope>
    <source>
        <strain evidence="6">CHK123-3438</strain>
    </source>
</reference>
<dbReference type="Proteomes" id="UP000886860">
    <property type="component" value="Unassembled WGS sequence"/>
</dbReference>
<comment type="caution">
    <text evidence="6">The sequence shown here is derived from an EMBL/GenBank/DDBJ whole genome shotgun (WGS) entry which is preliminary data.</text>
</comment>
<proteinExistence type="inferred from homology"/>
<dbReference type="SUPFAM" id="SSF52540">
    <property type="entry name" value="P-loop containing nucleoside triphosphate hydrolases"/>
    <property type="match status" value="1"/>
</dbReference>
<gene>
    <name evidence="6" type="ORF">IAB60_01740</name>
</gene>
<name>A0A9D1KFT7_9FIRM</name>
<evidence type="ECO:0000256" key="2">
    <source>
        <dbReference type="ARBA" id="ARBA00022448"/>
    </source>
</evidence>
<keyword evidence="4 6" id="KW-0067">ATP-binding</keyword>
<feature type="domain" description="ABC transporter" evidence="5">
    <location>
        <begin position="39"/>
        <end position="100"/>
    </location>
</feature>
<accession>A0A9D1KFT7</accession>
<dbReference type="AlphaFoldDB" id="A0A9D1KFT7"/>
<evidence type="ECO:0000256" key="4">
    <source>
        <dbReference type="ARBA" id="ARBA00022840"/>
    </source>
</evidence>
<evidence type="ECO:0000313" key="7">
    <source>
        <dbReference type="Proteomes" id="UP000886860"/>
    </source>
</evidence>
<evidence type="ECO:0000259" key="5">
    <source>
        <dbReference type="Pfam" id="PF00005"/>
    </source>
</evidence>
<dbReference type="InterPro" id="IPR003439">
    <property type="entry name" value="ABC_transporter-like_ATP-bd"/>
</dbReference>
<evidence type="ECO:0000256" key="3">
    <source>
        <dbReference type="ARBA" id="ARBA00022741"/>
    </source>
</evidence>
<dbReference type="GO" id="GO:0005524">
    <property type="term" value="F:ATP binding"/>
    <property type="evidence" value="ECO:0007669"/>
    <property type="project" value="UniProtKB-KW"/>
</dbReference>
<dbReference type="Pfam" id="PF00005">
    <property type="entry name" value="ABC_tran"/>
    <property type="match status" value="1"/>
</dbReference>
<sequence length="108" mass="11944">MDELIIRTENLCKSYTAVDYDIKGIRRFTKEGKKKIHALENLNLEIAPGELVGLIGANGAGKSTSIKLLTGILHPTSGNVFTFGRDPARFRRKNADRIGVMMGQRSQL</sequence>
<dbReference type="InterPro" id="IPR050763">
    <property type="entry name" value="ABC_transporter_ATP-binding"/>
</dbReference>
<evidence type="ECO:0000313" key="6">
    <source>
        <dbReference type="EMBL" id="HIT40812.1"/>
    </source>
</evidence>
<dbReference type="PANTHER" id="PTHR42711">
    <property type="entry name" value="ABC TRANSPORTER ATP-BINDING PROTEIN"/>
    <property type="match status" value="1"/>
</dbReference>
<keyword evidence="2" id="KW-0813">Transport</keyword>
<organism evidence="6 7">
    <name type="scientific">Candidatus Caccovicinus merdipullorum</name>
    <dbReference type="NCBI Taxonomy" id="2840724"/>
    <lineage>
        <taxon>Bacteria</taxon>
        <taxon>Bacillati</taxon>
        <taxon>Bacillota</taxon>
        <taxon>Clostridia</taxon>
        <taxon>Eubacteriales</taxon>
        <taxon>Candidatus Caccovicinus</taxon>
    </lineage>
</organism>
<dbReference type="Gene3D" id="3.40.50.300">
    <property type="entry name" value="P-loop containing nucleotide triphosphate hydrolases"/>
    <property type="match status" value="1"/>
</dbReference>
<protein>
    <submittedName>
        <fullName evidence="6">ATP-binding cassette domain-containing protein</fullName>
    </submittedName>
</protein>
<dbReference type="InterPro" id="IPR027417">
    <property type="entry name" value="P-loop_NTPase"/>
</dbReference>
<dbReference type="GO" id="GO:0016887">
    <property type="term" value="F:ATP hydrolysis activity"/>
    <property type="evidence" value="ECO:0007669"/>
    <property type="project" value="InterPro"/>
</dbReference>
<dbReference type="EMBL" id="DVKS01000033">
    <property type="protein sequence ID" value="HIT40812.1"/>
    <property type="molecule type" value="Genomic_DNA"/>
</dbReference>
<dbReference type="PANTHER" id="PTHR42711:SF5">
    <property type="entry name" value="ABC TRANSPORTER ATP-BINDING PROTEIN NATA"/>
    <property type="match status" value="1"/>
</dbReference>
<evidence type="ECO:0000256" key="1">
    <source>
        <dbReference type="ARBA" id="ARBA00005417"/>
    </source>
</evidence>
<keyword evidence="3" id="KW-0547">Nucleotide-binding</keyword>
<comment type="similarity">
    <text evidence="1">Belongs to the ABC transporter superfamily.</text>
</comment>